<dbReference type="Pfam" id="PF13472">
    <property type="entry name" value="Lipase_GDSL_2"/>
    <property type="match status" value="1"/>
</dbReference>
<accession>A0ABR7L3X0</accession>
<dbReference type="GO" id="GO:0016787">
    <property type="term" value="F:hydrolase activity"/>
    <property type="evidence" value="ECO:0007669"/>
    <property type="project" value="UniProtKB-KW"/>
</dbReference>
<dbReference type="SUPFAM" id="SSF52266">
    <property type="entry name" value="SGNH hydrolase"/>
    <property type="match status" value="1"/>
</dbReference>
<dbReference type="EMBL" id="JABVED010000003">
    <property type="protein sequence ID" value="MBC6447124.1"/>
    <property type="molecule type" value="Genomic_DNA"/>
</dbReference>
<reference evidence="2 3" key="1">
    <citation type="submission" date="2020-06" db="EMBL/GenBank/DDBJ databases">
        <title>Actinokineospora xiongansis sp. nov., isolated from soil of Baiyangdian.</title>
        <authorList>
            <person name="Zhang X."/>
        </authorList>
    </citation>
    <scope>NUCLEOTIDE SEQUENCE [LARGE SCALE GENOMIC DNA]</scope>
    <source>
        <strain evidence="2 3">HBU206404</strain>
    </source>
</reference>
<organism evidence="2 3">
    <name type="scientific">Actinokineospora xionganensis</name>
    <dbReference type="NCBI Taxonomy" id="2684470"/>
    <lineage>
        <taxon>Bacteria</taxon>
        <taxon>Bacillati</taxon>
        <taxon>Actinomycetota</taxon>
        <taxon>Actinomycetes</taxon>
        <taxon>Pseudonocardiales</taxon>
        <taxon>Pseudonocardiaceae</taxon>
        <taxon>Actinokineospora</taxon>
    </lineage>
</organism>
<comment type="caution">
    <text evidence="2">The sequence shown here is derived from an EMBL/GenBank/DDBJ whole genome shotgun (WGS) entry which is preliminary data.</text>
</comment>
<dbReference type="RefSeq" id="WP_187219575.1">
    <property type="nucleotide sequence ID" value="NZ_JABVED010000003.1"/>
</dbReference>
<dbReference type="InterPro" id="IPR053140">
    <property type="entry name" value="GDSL_Rv0518-like"/>
</dbReference>
<feature type="domain" description="SGNH hydrolase-type esterase" evidence="1">
    <location>
        <begin position="9"/>
        <end position="181"/>
    </location>
</feature>
<evidence type="ECO:0000313" key="3">
    <source>
        <dbReference type="Proteomes" id="UP000734823"/>
    </source>
</evidence>
<dbReference type="Proteomes" id="UP000734823">
    <property type="component" value="Unassembled WGS sequence"/>
</dbReference>
<evidence type="ECO:0000259" key="1">
    <source>
        <dbReference type="Pfam" id="PF13472"/>
    </source>
</evidence>
<evidence type="ECO:0000313" key="2">
    <source>
        <dbReference type="EMBL" id="MBC6447124.1"/>
    </source>
</evidence>
<dbReference type="CDD" id="cd01832">
    <property type="entry name" value="SGNH_hydrolase_like_1"/>
    <property type="match status" value="1"/>
</dbReference>
<dbReference type="InterPro" id="IPR013830">
    <property type="entry name" value="SGNH_hydro"/>
</dbReference>
<protein>
    <submittedName>
        <fullName evidence="2">SGNH/GDSL hydrolase family protein</fullName>
    </submittedName>
</protein>
<dbReference type="Gene3D" id="3.40.50.1110">
    <property type="entry name" value="SGNH hydrolase"/>
    <property type="match status" value="1"/>
</dbReference>
<dbReference type="PANTHER" id="PTHR43784:SF2">
    <property type="entry name" value="GDSL-LIKE LIPASE_ACYLHYDROLASE, PUTATIVE (AFU_ORTHOLOGUE AFUA_2G00820)-RELATED"/>
    <property type="match status" value="1"/>
</dbReference>
<name>A0ABR7L3X0_9PSEU</name>
<proteinExistence type="predicted"/>
<sequence length="269" mass="30082">MHGWSSWVAIGDSFTEGMSDEGPDGHFVGWADRLAAMMAEQSPGFHYANLALRGKMLQEIIDEQVPIAVRTRPDLVSLCGGGNDLITPGRDADTVAALFEEAVVELKAAGCTVVMFTGPDPQVQPLLRRVRGKVAIYNGHLHAIAERHGAILVDLWSMKVLHDRRSWCDDRLHFSSDGHRRIALRVAEALSVRTDDDWREPLPPEEPKPWLHSRQADLAWTTTHLLPWIRRQIMGESMGDGLAPKHRELRPYRESRPYCGDDHAATSSC</sequence>
<dbReference type="InterPro" id="IPR036514">
    <property type="entry name" value="SGNH_hydro_sf"/>
</dbReference>
<keyword evidence="3" id="KW-1185">Reference proteome</keyword>
<gene>
    <name evidence="2" type="ORF">GPZ80_08060</name>
</gene>
<keyword evidence="2" id="KW-0378">Hydrolase</keyword>
<dbReference type="PANTHER" id="PTHR43784">
    <property type="entry name" value="GDSL-LIKE LIPASE/ACYLHYDROLASE, PUTATIVE (AFU_ORTHOLOGUE AFUA_2G00820)-RELATED"/>
    <property type="match status" value="1"/>
</dbReference>